<sequence length="83" mass="9750">MTDQPYNVNQDLGDDEQISEEALYQDKLPERHKIEEIDDEVSRGIFHWVNEEDKRDSDTYTDPLEEPETLTEILDHDRAGSDD</sequence>
<gene>
    <name evidence="2" type="ORF">HNR30_007291</name>
</gene>
<evidence type="ECO:0000313" key="2">
    <source>
        <dbReference type="EMBL" id="MBA2895905.1"/>
    </source>
</evidence>
<feature type="region of interest" description="Disordered" evidence="1">
    <location>
        <begin position="52"/>
        <end position="83"/>
    </location>
</feature>
<dbReference type="AlphaFoldDB" id="A0A7W0CRG8"/>
<evidence type="ECO:0000313" key="3">
    <source>
        <dbReference type="Proteomes" id="UP000530928"/>
    </source>
</evidence>
<keyword evidence="3" id="KW-1185">Reference proteome</keyword>
<accession>A0A7W0CRG8</accession>
<comment type="caution">
    <text evidence="2">The sequence shown here is derived from an EMBL/GenBank/DDBJ whole genome shotgun (WGS) entry which is preliminary data.</text>
</comment>
<name>A0A7W0CRG8_9ACTN</name>
<protein>
    <submittedName>
        <fullName evidence="2">Uncharacterized protein</fullName>
    </submittedName>
</protein>
<feature type="compositionally biased region" description="Basic and acidic residues" evidence="1">
    <location>
        <begin position="73"/>
        <end position="83"/>
    </location>
</feature>
<evidence type="ECO:0000256" key="1">
    <source>
        <dbReference type="SAM" id="MobiDB-lite"/>
    </source>
</evidence>
<reference evidence="2 3" key="1">
    <citation type="submission" date="2020-07" db="EMBL/GenBank/DDBJ databases">
        <title>Genomic Encyclopedia of Type Strains, Phase IV (KMG-IV): sequencing the most valuable type-strain genomes for metagenomic binning, comparative biology and taxonomic classification.</title>
        <authorList>
            <person name="Goeker M."/>
        </authorList>
    </citation>
    <scope>NUCLEOTIDE SEQUENCE [LARGE SCALE GENOMIC DNA]</scope>
    <source>
        <strain evidence="2 3">DSM 45533</strain>
    </source>
</reference>
<proteinExistence type="predicted"/>
<dbReference type="EMBL" id="JACDUR010000007">
    <property type="protein sequence ID" value="MBA2895905.1"/>
    <property type="molecule type" value="Genomic_DNA"/>
</dbReference>
<organism evidence="2 3">
    <name type="scientific">Nonomuraea soli</name>
    <dbReference type="NCBI Taxonomy" id="1032476"/>
    <lineage>
        <taxon>Bacteria</taxon>
        <taxon>Bacillati</taxon>
        <taxon>Actinomycetota</taxon>
        <taxon>Actinomycetes</taxon>
        <taxon>Streptosporangiales</taxon>
        <taxon>Streptosporangiaceae</taxon>
        <taxon>Nonomuraea</taxon>
    </lineage>
</organism>
<dbReference type="Proteomes" id="UP000530928">
    <property type="component" value="Unassembled WGS sequence"/>
</dbReference>
<dbReference type="RefSeq" id="WP_181614579.1">
    <property type="nucleotide sequence ID" value="NZ_BAABAM010000011.1"/>
</dbReference>